<reference evidence="5 6" key="1">
    <citation type="journal article" date="2014" name="PLoS ONE">
        <title>Identification and Characterization of a New Erythromycin Biosynthetic Gene Cluster in Actinopolyspora erythraea YIM90600, a Novel Erythronolide-Producing Halophilic Actinomycete Isolated from Salt Field.</title>
        <authorList>
            <person name="Chen D."/>
            <person name="Feng J."/>
            <person name="Huang L."/>
            <person name="Zhang Q."/>
            <person name="Wu J."/>
            <person name="Zhu X."/>
            <person name="Duan Y."/>
            <person name="Xu Z."/>
        </authorList>
    </citation>
    <scope>NUCLEOTIDE SEQUENCE [LARGE SCALE GENOMIC DNA]</scope>
    <source>
        <strain evidence="5 6">YIM90600</strain>
    </source>
</reference>
<evidence type="ECO:0008006" key="8">
    <source>
        <dbReference type="Google" id="ProtNLM"/>
    </source>
</evidence>
<dbReference type="InterPro" id="IPR001753">
    <property type="entry name" value="Enoyl-CoA_hydra/iso"/>
</dbReference>
<evidence type="ECO:0000313" key="6">
    <source>
        <dbReference type="Proteomes" id="UP000029737"/>
    </source>
</evidence>
<dbReference type="HOGENOM" id="CLU_009834_7_2_11"/>
<dbReference type="PANTHER" id="PTHR43802:SF1">
    <property type="entry name" value="IP11341P-RELATED"/>
    <property type="match status" value="1"/>
</dbReference>
<dbReference type="AlphaFoldDB" id="A0A099D890"/>
<evidence type="ECO:0000256" key="1">
    <source>
        <dbReference type="ARBA" id="ARBA00005254"/>
    </source>
</evidence>
<evidence type="ECO:0000313" key="5">
    <source>
        <dbReference type="EMBL" id="KGI82141.1"/>
    </source>
</evidence>
<reference evidence="4 7" key="2">
    <citation type="submission" date="2017-08" db="EMBL/GenBank/DDBJ databases">
        <title>The complete genome sequence of moderately halophilic actinomycete Actinopolyspora erythraea YIM 90600, the producer of novel erythromycin, novel actinopolysporins A-C and tubercidin.</title>
        <authorList>
            <person name="Yin M."/>
            <person name="Tang S."/>
        </authorList>
    </citation>
    <scope>NUCLEOTIDE SEQUENCE [LARGE SCALE GENOMIC DNA]</scope>
    <source>
        <strain evidence="4 7">YIM 90600</strain>
    </source>
</reference>
<sequence>MSGTDEILAEQHDAVLLLTLNRPEQLNAWTPGMQSRYVALLERADRDPSVRVVVLTGSGSGFCAGSDITAPPDSEELGTTDTHHRLSLSMRLRKPVISAINGAASGAGLAAALFTDVRFTTPEAGFTTAFSRDGMVAEHGLAWLLPKLVGLGTAMDLLLSARTIDGTRAHELGLVDRVVPTDRVLAETMEYAATLARECSPASMAAVKQQVYSGLDTGLETAVSDAGLRMITALRGGADPVRERDKRQRREPGAPPPD</sequence>
<proteinExistence type="inferred from homology"/>
<dbReference type="Pfam" id="PF00378">
    <property type="entry name" value="ECH_1"/>
    <property type="match status" value="1"/>
</dbReference>
<dbReference type="Proteomes" id="UP000029737">
    <property type="component" value="Unassembled WGS sequence"/>
</dbReference>
<evidence type="ECO:0000256" key="2">
    <source>
        <dbReference type="RuleBase" id="RU003707"/>
    </source>
</evidence>
<feature type="region of interest" description="Disordered" evidence="3">
    <location>
        <begin position="237"/>
        <end position="258"/>
    </location>
</feature>
<dbReference type="Gene3D" id="3.90.226.10">
    <property type="entry name" value="2-enoyl-CoA Hydratase, Chain A, domain 1"/>
    <property type="match status" value="1"/>
</dbReference>
<comment type="similarity">
    <text evidence="1 2">Belongs to the enoyl-CoA hydratase/isomerase family.</text>
</comment>
<dbReference type="EMBL" id="JPMV01000013">
    <property type="protein sequence ID" value="KGI82141.1"/>
    <property type="molecule type" value="Genomic_DNA"/>
</dbReference>
<dbReference type="InterPro" id="IPR029045">
    <property type="entry name" value="ClpP/crotonase-like_dom_sf"/>
</dbReference>
<dbReference type="PANTHER" id="PTHR43802">
    <property type="entry name" value="ENOYL-COA HYDRATASE"/>
    <property type="match status" value="1"/>
</dbReference>
<dbReference type="SUPFAM" id="SSF52096">
    <property type="entry name" value="ClpP/crotonase"/>
    <property type="match status" value="1"/>
</dbReference>
<dbReference type="OrthoDB" id="9777711at2"/>
<dbReference type="eggNOG" id="COG1024">
    <property type="taxonomic scope" value="Bacteria"/>
</dbReference>
<dbReference type="CDD" id="cd06558">
    <property type="entry name" value="crotonase-like"/>
    <property type="match status" value="1"/>
</dbReference>
<dbReference type="EMBL" id="CP022752">
    <property type="protein sequence ID" value="ASU78418.1"/>
    <property type="molecule type" value="Genomic_DNA"/>
</dbReference>
<accession>A0A099D890</accession>
<dbReference type="InterPro" id="IPR018376">
    <property type="entry name" value="Enoyl-CoA_hyd/isom_CS"/>
</dbReference>
<evidence type="ECO:0000313" key="7">
    <source>
        <dbReference type="Proteomes" id="UP000215043"/>
    </source>
</evidence>
<keyword evidence="6" id="KW-1185">Reference proteome</keyword>
<dbReference type="GO" id="GO:0003824">
    <property type="term" value="F:catalytic activity"/>
    <property type="evidence" value="ECO:0007669"/>
    <property type="project" value="InterPro"/>
</dbReference>
<feature type="compositionally biased region" description="Basic and acidic residues" evidence="3">
    <location>
        <begin position="240"/>
        <end position="252"/>
    </location>
</feature>
<dbReference type="Proteomes" id="UP000215043">
    <property type="component" value="Chromosome"/>
</dbReference>
<dbReference type="PROSITE" id="PS00166">
    <property type="entry name" value="ENOYL_COA_HYDRATASE"/>
    <property type="match status" value="1"/>
</dbReference>
<evidence type="ECO:0000256" key="3">
    <source>
        <dbReference type="SAM" id="MobiDB-lite"/>
    </source>
</evidence>
<gene>
    <name evidence="4" type="ORF">CDG81_09135</name>
    <name evidence="5" type="ORF">IL38_07525</name>
</gene>
<evidence type="ECO:0000313" key="4">
    <source>
        <dbReference type="EMBL" id="ASU78418.1"/>
    </source>
</evidence>
<name>A0A099D890_9ACTN</name>
<dbReference type="RefSeq" id="WP_043571725.1">
    <property type="nucleotide sequence ID" value="NZ_CP022752.1"/>
</dbReference>
<organism evidence="4 7">
    <name type="scientific">Actinopolyspora erythraea</name>
    <dbReference type="NCBI Taxonomy" id="414996"/>
    <lineage>
        <taxon>Bacteria</taxon>
        <taxon>Bacillati</taxon>
        <taxon>Actinomycetota</taxon>
        <taxon>Actinomycetes</taxon>
        <taxon>Actinopolysporales</taxon>
        <taxon>Actinopolysporaceae</taxon>
        <taxon>Actinopolyspora</taxon>
    </lineage>
</organism>
<dbReference type="KEGG" id="aey:CDG81_09135"/>
<protein>
    <recommendedName>
        <fullName evidence="8">Enoyl-CoA hydratase</fullName>
    </recommendedName>
</protein>